<gene>
    <name evidence="5" type="ORF">JF887_03145</name>
</gene>
<dbReference type="CDD" id="cd12119">
    <property type="entry name" value="ttLC_FACS_AlkK_like"/>
    <property type="match status" value="1"/>
</dbReference>
<reference evidence="5 6" key="1">
    <citation type="submission" date="2020-10" db="EMBL/GenBank/DDBJ databases">
        <title>Ca. Dormibacterota MAGs.</title>
        <authorList>
            <person name="Montgomery K."/>
        </authorList>
    </citation>
    <scope>NUCLEOTIDE SEQUENCE [LARGE SCALE GENOMIC DNA]</scope>
    <source>
        <strain evidence="5">Mitchell_Peninsula_5</strain>
    </source>
</reference>
<dbReference type="EMBL" id="JAEKNN010000012">
    <property type="protein sequence ID" value="MBJ7608414.1"/>
    <property type="molecule type" value="Genomic_DNA"/>
</dbReference>
<evidence type="ECO:0000313" key="6">
    <source>
        <dbReference type="Proteomes" id="UP000614410"/>
    </source>
</evidence>
<feature type="domain" description="AMP-dependent synthetase/ligase" evidence="3">
    <location>
        <begin position="21"/>
        <end position="391"/>
    </location>
</feature>
<dbReference type="Pfam" id="PF13193">
    <property type="entry name" value="AMP-binding_C"/>
    <property type="match status" value="1"/>
</dbReference>
<dbReference type="Gene3D" id="3.40.50.12780">
    <property type="entry name" value="N-terminal domain of ligase-like"/>
    <property type="match status" value="1"/>
</dbReference>
<dbReference type="PANTHER" id="PTHR43767:SF11">
    <property type="entry name" value="MEDIUM-CHAIN-FATTY-ACID--COA LIGASE"/>
    <property type="match status" value="1"/>
</dbReference>
<dbReference type="InterPro" id="IPR020845">
    <property type="entry name" value="AMP-binding_CS"/>
</dbReference>
<dbReference type="GO" id="GO:0016877">
    <property type="term" value="F:ligase activity, forming carbon-sulfur bonds"/>
    <property type="evidence" value="ECO:0007669"/>
    <property type="project" value="UniProtKB-ARBA"/>
</dbReference>
<dbReference type="InterPro" id="IPR000873">
    <property type="entry name" value="AMP-dep_synth/lig_dom"/>
</dbReference>
<keyword evidence="2 5" id="KW-0436">Ligase</keyword>
<accession>A0A934KDJ6</accession>
<dbReference type="SUPFAM" id="SSF56801">
    <property type="entry name" value="Acetyl-CoA synthetase-like"/>
    <property type="match status" value="1"/>
</dbReference>
<evidence type="ECO:0000259" key="4">
    <source>
        <dbReference type="Pfam" id="PF13193"/>
    </source>
</evidence>
<dbReference type="InterPro" id="IPR050237">
    <property type="entry name" value="ATP-dep_AMP-bd_enzyme"/>
</dbReference>
<proteinExistence type="inferred from homology"/>
<feature type="domain" description="AMP-binding enzyme C-terminal" evidence="4">
    <location>
        <begin position="439"/>
        <end position="514"/>
    </location>
</feature>
<comment type="caution">
    <text evidence="5">The sequence shown here is derived from an EMBL/GenBank/DDBJ whole genome shotgun (WGS) entry which is preliminary data.</text>
</comment>
<organism evidence="5 6">
    <name type="scientific">Candidatus Amunia macphersoniae</name>
    <dbReference type="NCBI Taxonomy" id="3127014"/>
    <lineage>
        <taxon>Bacteria</taxon>
        <taxon>Bacillati</taxon>
        <taxon>Candidatus Dormiibacterota</taxon>
        <taxon>Candidatus Dormibacteria</taxon>
        <taxon>Candidatus Aeolococcales</taxon>
        <taxon>Candidatus Aeolococcaceae</taxon>
        <taxon>Candidatus Amunia</taxon>
    </lineage>
</organism>
<dbReference type="InterPro" id="IPR025110">
    <property type="entry name" value="AMP-bd_C"/>
</dbReference>
<dbReference type="InterPro" id="IPR045851">
    <property type="entry name" value="AMP-bd_C_sf"/>
</dbReference>
<dbReference type="Proteomes" id="UP000614410">
    <property type="component" value="Unassembled WGS sequence"/>
</dbReference>
<protein>
    <submittedName>
        <fullName evidence="5">Long-chain fatty acid--CoA ligase</fullName>
    </submittedName>
</protein>
<evidence type="ECO:0000313" key="5">
    <source>
        <dbReference type="EMBL" id="MBJ7608414.1"/>
    </source>
</evidence>
<name>A0A934KDJ6_9BACT</name>
<dbReference type="NCBIfam" id="NF004837">
    <property type="entry name" value="PRK06187.1"/>
    <property type="match status" value="1"/>
</dbReference>
<dbReference type="PANTHER" id="PTHR43767">
    <property type="entry name" value="LONG-CHAIN-FATTY-ACID--COA LIGASE"/>
    <property type="match status" value="1"/>
</dbReference>
<evidence type="ECO:0000256" key="1">
    <source>
        <dbReference type="ARBA" id="ARBA00006432"/>
    </source>
</evidence>
<dbReference type="FunFam" id="3.30.300.30:FF:000008">
    <property type="entry name" value="2,3-dihydroxybenzoate-AMP ligase"/>
    <property type="match status" value="1"/>
</dbReference>
<evidence type="ECO:0000259" key="3">
    <source>
        <dbReference type="Pfam" id="PF00501"/>
    </source>
</evidence>
<dbReference type="InterPro" id="IPR042099">
    <property type="entry name" value="ANL_N_sf"/>
</dbReference>
<dbReference type="Pfam" id="PF00501">
    <property type="entry name" value="AMP-binding"/>
    <property type="match status" value="1"/>
</dbReference>
<dbReference type="AlphaFoldDB" id="A0A934KDJ6"/>
<dbReference type="PROSITE" id="PS00455">
    <property type="entry name" value="AMP_BINDING"/>
    <property type="match status" value="1"/>
</dbReference>
<dbReference type="Gene3D" id="3.30.300.30">
    <property type="match status" value="1"/>
</dbReference>
<evidence type="ECO:0000256" key="2">
    <source>
        <dbReference type="ARBA" id="ARBA00022598"/>
    </source>
</evidence>
<comment type="similarity">
    <text evidence="1">Belongs to the ATP-dependent AMP-binding enzyme family.</text>
</comment>
<sequence length="539" mass="58755">MNSTMQSHQLTVTSLMTRGARVFAQSEVITWQGEAARHSTYAQVAERAARLANLLTSMGVEPGDRVATLAWNNQEHLEAYLAIPCMGAVLHTLNLRLTPQQLVHIVNDAQDRVVIVDASLVPLLAAIREHLPTVEHVIVVGEGDTTALGEHVAYDDAISGQSSEYAWPEIDELSAAAMCYTTGTTGDPKGVVYSHRAIWLHCFGVWGAFGLDESARLLMIVPMFHVNAWGIPYVAWMLGCTLLLPDRFLQPEPLCAFIKAEQPTFTGGVPTIFTGMLQHAQATGADLSSIKRAICGGSAVPRSLIEAFRDKLGIELIQAWGMTETSPLGCIAFPPAGIDPDEEMAWRSKTGRMVPGVDLRVVAEDGTELPWDGQSVGELEARGPWITGSYYGVEAPERFHDGWLRTGDVGVIDARGYLQITDRSKDVIKSGGEWISSVELENILAAHPAVAEAAVVGVADAKWEERPLAAVVLRAGAEASPEDLRSFLDGKVAKWWLPERWTFVDELPKTSVGKQDKKLLRQQYAEGKFDVREAGKAAR</sequence>